<accession>T0MLR9</accession>
<dbReference type="AlphaFoldDB" id="T0MLR9"/>
<gene>
    <name evidence="2" type="ORF">NAPIS_ORF00472</name>
</gene>
<evidence type="ECO:0000313" key="3">
    <source>
        <dbReference type="Proteomes" id="UP000053780"/>
    </source>
</evidence>
<organism evidence="2 3">
    <name type="scientific">Vairimorpha apis BRL 01</name>
    <dbReference type="NCBI Taxonomy" id="1037528"/>
    <lineage>
        <taxon>Eukaryota</taxon>
        <taxon>Fungi</taxon>
        <taxon>Fungi incertae sedis</taxon>
        <taxon>Microsporidia</taxon>
        <taxon>Nosematidae</taxon>
        <taxon>Vairimorpha</taxon>
    </lineage>
</organism>
<sequence>MITTRTTSSPFGFDNFGHQRQILEPLFIQRFHKEDNLDGVIEEEKNKQNLETNSETRTSFIGYLFNNMLFRLTLFAMTCFLFFFIGYHTRKSQENNSYVRLPTTG</sequence>
<keyword evidence="1" id="KW-1133">Transmembrane helix</keyword>
<keyword evidence="1" id="KW-0812">Transmembrane</keyword>
<proteinExistence type="predicted"/>
<feature type="transmembrane region" description="Helical" evidence="1">
    <location>
        <begin position="68"/>
        <end position="87"/>
    </location>
</feature>
<evidence type="ECO:0000256" key="1">
    <source>
        <dbReference type="SAM" id="Phobius"/>
    </source>
</evidence>
<dbReference type="HOGENOM" id="CLU_1982204_0_0_1"/>
<keyword evidence="3" id="KW-1185">Reference proteome</keyword>
<dbReference type="VEuPathDB" id="MicrosporidiaDB:NAPIS_ORF00472"/>
<dbReference type="Proteomes" id="UP000053780">
    <property type="component" value="Unassembled WGS sequence"/>
</dbReference>
<dbReference type="EMBL" id="KE647058">
    <property type="protein sequence ID" value="EQB61945.1"/>
    <property type="molecule type" value="Genomic_DNA"/>
</dbReference>
<evidence type="ECO:0000313" key="2">
    <source>
        <dbReference type="EMBL" id="EQB61945.1"/>
    </source>
</evidence>
<reference evidence="2 3" key="1">
    <citation type="journal article" date="2013" name="BMC Genomics">
        <title>Genome sequencing and comparative genomics of honey bee microsporidia, Nosema apis reveal novel insights into host-parasite interactions.</title>
        <authorList>
            <person name="Chen Yp."/>
            <person name="Pettis J.S."/>
            <person name="Zhao Y."/>
            <person name="Liu X."/>
            <person name="Tallon L.J."/>
            <person name="Sadzewicz L.D."/>
            <person name="Li R."/>
            <person name="Zheng H."/>
            <person name="Huang S."/>
            <person name="Zhang X."/>
            <person name="Hamilton M.C."/>
            <person name="Pernal S.F."/>
            <person name="Melathopoulos A.P."/>
            <person name="Yan X."/>
            <person name="Evans J.D."/>
        </authorList>
    </citation>
    <scope>NUCLEOTIDE SEQUENCE [LARGE SCALE GENOMIC DNA]</scope>
    <source>
        <strain evidence="2 3">BRL 01</strain>
    </source>
</reference>
<dbReference type="OrthoDB" id="2194592at2759"/>
<protein>
    <submittedName>
        <fullName evidence="2">Uncharacterized protein</fullName>
    </submittedName>
</protein>
<keyword evidence="1" id="KW-0472">Membrane</keyword>
<name>T0MLR9_9MICR</name>